<dbReference type="InterPro" id="IPR019956">
    <property type="entry name" value="Ubiquitin_dom"/>
</dbReference>
<gene>
    <name evidence="3" type="primary">UBI1</name>
    <name evidence="3" type="ORF">LCER1_G000991</name>
</gene>
<dbReference type="Gene3D" id="3.10.20.90">
    <property type="entry name" value="Phosphatidylinositol 3-kinase Catalytic Subunit, Chain A, domain 1"/>
    <property type="match status" value="1"/>
</dbReference>
<dbReference type="EMBL" id="QGMG01000039">
    <property type="protein sequence ID" value="TVY58483.1"/>
    <property type="molecule type" value="Genomic_DNA"/>
</dbReference>
<feature type="region of interest" description="Disordered" evidence="1">
    <location>
        <begin position="440"/>
        <end position="462"/>
    </location>
</feature>
<protein>
    <submittedName>
        <fullName evidence="3">Polyubiquitin</fullName>
    </submittedName>
</protein>
<reference evidence="3 4" key="1">
    <citation type="submission" date="2018-05" db="EMBL/GenBank/DDBJ databases">
        <title>Whole genome sequencing for identification of molecular markers to develop diagnostic detection tools for the regulated plant pathogen Lachnellula willkommii.</title>
        <authorList>
            <person name="Giroux E."/>
            <person name="Bilodeau G."/>
        </authorList>
    </citation>
    <scope>NUCLEOTIDE SEQUENCE [LARGE SCALE GENOMIC DNA]</scope>
    <source>
        <strain evidence="3 4">CBS 625.97</strain>
    </source>
</reference>
<accession>A0A7D8UXK7</accession>
<organism evidence="3 4">
    <name type="scientific">Lachnellula cervina</name>
    <dbReference type="NCBI Taxonomy" id="1316786"/>
    <lineage>
        <taxon>Eukaryota</taxon>
        <taxon>Fungi</taxon>
        <taxon>Dikarya</taxon>
        <taxon>Ascomycota</taxon>
        <taxon>Pezizomycotina</taxon>
        <taxon>Leotiomycetes</taxon>
        <taxon>Helotiales</taxon>
        <taxon>Lachnaceae</taxon>
        <taxon>Lachnellula</taxon>
    </lineage>
</organism>
<dbReference type="PANTHER" id="PTHR10666">
    <property type="entry name" value="UBIQUITIN"/>
    <property type="match status" value="1"/>
</dbReference>
<dbReference type="PROSITE" id="PS50053">
    <property type="entry name" value="UBIQUITIN_2"/>
    <property type="match status" value="1"/>
</dbReference>
<dbReference type="AlphaFoldDB" id="A0A7D8UXK7"/>
<feature type="domain" description="Ubiquitin-like" evidence="2">
    <location>
        <begin position="223"/>
        <end position="298"/>
    </location>
</feature>
<sequence>MSSKTPDSALKVNLHQPHRTAPGAYNVVEAHDADGILTISLRRTIRVPDNGTTYSLPPDLGAFPIYNVLDHQAKLPSHLVEKGGAFVPIYQREAMWIKFTATKPFAVKVYVGGVNAISGESKVVTDATKQRRKELLSQKKSIQDYVVPPVQHWLDGIAKTDGKVLQFVAAPFGSGYSVEAQITGQESIAGMQFEIVPSKLIPPPQRKWVAPGPFRAPGPKPDMDIFVKTLTGKTITIACSPANFVDEIKSFIQDKEGHPPDQQRLLHEGKQLEDGHFLSYYNIRGGYIIHMDLRLCGGGGGIDPQTLMKEETAKAMEMAVAAGGSIKQVIVKDGYYDGSWKADKMVMFNLQLFNAATFESLGIPVPPTPVTASTYAQHGYPFFNLEEEASGIAGDFELDTVGELDKAAKQNQALHKAEEGLTFPNVKIGSGLADKESIKEGEDPDISLTPQTSSQNTTPSPIKLNFVDQKSVFLPIRLLEIDCQKDKKTGKGKGKRSFSED</sequence>
<feature type="compositionally biased region" description="Low complexity" evidence="1">
    <location>
        <begin position="447"/>
        <end position="461"/>
    </location>
</feature>
<evidence type="ECO:0000313" key="4">
    <source>
        <dbReference type="Proteomes" id="UP000481288"/>
    </source>
</evidence>
<dbReference type="PRINTS" id="PR00348">
    <property type="entry name" value="UBIQUITIN"/>
</dbReference>
<evidence type="ECO:0000313" key="3">
    <source>
        <dbReference type="EMBL" id="TVY58483.1"/>
    </source>
</evidence>
<dbReference type="SUPFAM" id="SSF54236">
    <property type="entry name" value="Ubiquitin-like"/>
    <property type="match status" value="1"/>
</dbReference>
<keyword evidence="4" id="KW-1185">Reference proteome</keyword>
<dbReference type="OrthoDB" id="428577at2759"/>
<dbReference type="InterPro" id="IPR000626">
    <property type="entry name" value="Ubiquitin-like_dom"/>
</dbReference>
<comment type="caution">
    <text evidence="3">The sequence shown here is derived from an EMBL/GenBank/DDBJ whole genome shotgun (WGS) entry which is preliminary data.</text>
</comment>
<dbReference type="Pfam" id="PF00240">
    <property type="entry name" value="ubiquitin"/>
    <property type="match status" value="1"/>
</dbReference>
<name>A0A7D8UXK7_9HELO</name>
<proteinExistence type="predicted"/>
<dbReference type="SMART" id="SM00213">
    <property type="entry name" value="UBQ"/>
    <property type="match status" value="1"/>
</dbReference>
<dbReference type="Proteomes" id="UP000481288">
    <property type="component" value="Unassembled WGS sequence"/>
</dbReference>
<dbReference type="InterPro" id="IPR029071">
    <property type="entry name" value="Ubiquitin-like_domsf"/>
</dbReference>
<dbReference type="InterPro" id="IPR050158">
    <property type="entry name" value="Ubiquitin_ubiquitin-like"/>
</dbReference>
<evidence type="ECO:0000259" key="2">
    <source>
        <dbReference type="PROSITE" id="PS50053"/>
    </source>
</evidence>
<evidence type="ECO:0000256" key="1">
    <source>
        <dbReference type="SAM" id="MobiDB-lite"/>
    </source>
</evidence>